<dbReference type="RefSeq" id="YP_010842049.1">
    <property type="nucleotide sequence ID" value="NC_079139.1"/>
</dbReference>
<feature type="short sequence motif" description="GXSXG" evidence="4">
    <location>
        <begin position="62"/>
        <end position="66"/>
    </location>
</feature>
<feature type="active site" description="Nucleophile" evidence="4">
    <location>
        <position position="64"/>
    </location>
</feature>
<accession>A0ABM7NTL8</accession>
<feature type="short sequence motif" description="GXGXXG" evidence="4">
    <location>
        <begin position="30"/>
        <end position="35"/>
    </location>
</feature>
<proteinExistence type="predicted"/>
<evidence type="ECO:0000256" key="1">
    <source>
        <dbReference type="ARBA" id="ARBA00022801"/>
    </source>
</evidence>
<dbReference type="EMBL" id="AP024483">
    <property type="protein sequence ID" value="BCS83441.1"/>
    <property type="molecule type" value="Genomic_DNA"/>
</dbReference>
<feature type="domain" description="PNPLA" evidence="5">
    <location>
        <begin position="26"/>
        <end position="254"/>
    </location>
</feature>
<protein>
    <submittedName>
        <fullName evidence="6">Patatin phospholipase</fullName>
    </submittedName>
</protein>
<evidence type="ECO:0000313" key="6">
    <source>
        <dbReference type="EMBL" id="BCS83441.1"/>
    </source>
</evidence>
<keyword evidence="1 4" id="KW-0378">Hydrolase</keyword>
<keyword evidence="7" id="KW-1185">Reference proteome</keyword>
<evidence type="ECO:0000256" key="3">
    <source>
        <dbReference type="ARBA" id="ARBA00023098"/>
    </source>
</evidence>
<evidence type="ECO:0000256" key="4">
    <source>
        <dbReference type="PROSITE-ProRule" id="PRU01161"/>
    </source>
</evidence>
<dbReference type="InterPro" id="IPR002641">
    <property type="entry name" value="PNPLA_dom"/>
</dbReference>
<dbReference type="InterPro" id="IPR016035">
    <property type="entry name" value="Acyl_Trfase/lysoPLipase"/>
</dbReference>
<feature type="active site" description="Proton acceptor" evidence="4">
    <location>
        <position position="241"/>
    </location>
</feature>
<evidence type="ECO:0000256" key="2">
    <source>
        <dbReference type="ARBA" id="ARBA00022963"/>
    </source>
</evidence>
<dbReference type="Pfam" id="PF01734">
    <property type="entry name" value="Patatin"/>
    <property type="match status" value="1"/>
</dbReference>
<dbReference type="Gene3D" id="3.40.1090.10">
    <property type="entry name" value="Cytosolic phospholipase A2 catalytic domain"/>
    <property type="match status" value="2"/>
</dbReference>
<organism evidence="6 7">
    <name type="scientific">Cotonvirus japonicus</name>
    <dbReference type="NCBI Taxonomy" id="2811091"/>
    <lineage>
        <taxon>Viruses</taxon>
        <taxon>Varidnaviria</taxon>
        <taxon>Bamfordvirae</taxon>
        <taxon>Nucleocytoviricota</taxon>
        <taxon>Megaviricetes</taxon>
        <taxon>Imitervirales</taxon>
        <taxon>Mimiviridae</taxon>
        <taxon>Megamimivirinae</taxon>
        <taxon>Cotonvirus</taxon>
        <taxon>Cotonvirus japonicum</taxon>
    </lineage>
</organism>
<dbReference type="PROSITE" id="PS51635">
    <property type="entry name" value="PNPLA"/>
    <property type="match status" value="1"/>
</dbReference>
<dbReference type="Proteomes" id="UP001321479">
    <property type="component" value="Segment"/>
</dbReference>
<evidence type="ECO:0000313" key="7">
    <source>
        <dbReference type="Proteomes" id="UP001321479"/>
    </source>
</evidence>
<dbReference type="InterPro" id="IPR050301">
    <property type="entry name" value="NTE"/>
</dbReference>
<sequence>MMSDDIKIKFKLTPDNDQKSSHKNAFIIEGGGTRGIYAVGVIECLFDDNKYLNLNDVDIFGGTSVGSFFATALSLGYKKQDFLEYIKFFDLSKFIDSKYLFMITAYRFFSKGYMYDDAERQNIVKKILNLKIQTIREHLGIDFEDKFEGSDITFGHLKKLIKSHPSIYKNLLINSVDVSREEQVFMTTLDDNSDDIKLYDAILASSSFPLVFTPTTLYYNNRTKKYQYDNTNDTSKNTLVDGGVANNNPMDYLLLNNERFNNYNLWLLRFTSSAHHTDVNDNITLIKQIIDFLFSGGKKSNAKLIHEKYQVNTINLNVTAKTFDTYTNQQIQKIAKDTFQQCIGGRLRFED</sequence>
<dbReference type="PANTHER" id="PTHR14226">
    <property type="entry name" value="NEUROPATHY TARGET ESTERASE/SWISS CHEESE D.MELANOGASTER"/>
    <property type="match status" value="1"/>
</dbReference>
<feature type="short sequence motif" description="DGA/G" evidence="4">
    <location>
        <begin position="241"/>
        <end position="243"/>
    </location>
</feature>
<dbReference type="SUPFAM" id="SSF52151">
    <property type="entry name" value="FabD/lysophospholipase-like"/>
    <property type="match status" value="1"/>
</dbReference>
<name>A0ABM7NTL8_9VIRU</name>
<keyword evidence="2 4" id="KW-0442">Lipid degradation</keyword>
<dbReference type="PANTHER" id="PTHR14226:SF29">
    <property type="entry name" value="NEUROPATHY TARGET ESTERASE SWS"/>
    <property type="match status" value="1"/>
</dbReference>
<evidence type="ECO:0000259" key="5">
    <source>
        <dbReference type="PROSITE" id="PS51635"/>
    </source>
</evidence>
<reference evidence="6 7" key="1">
    <citation type="submission" date="2021-02" db="EMBL/GenBank/DDBJ databases">
        <title>Cotonvirus japonicus, which uses Golgi apparatus of host cells for its virion factory, phylogenetically links tailed tupanvirus and icosahedral mimivirus.</title>
        <authorList>
            <person name="Takahashi H."/>
            <person name="Fukaya S."/>
            <person name="Song C."/>
            <person name="Murata K."/>
            <person name="Takemura M."/>
        </authorList>
    </citation>
    <scope>NUCLEOTIDE SEQUENCE [LARGE SCALE GENOMIC DNA]</scope>
</reference>
<keyword evidence="3 4" id="KW-0443">Lipid metabolism</keyword>
<dbReference type="GeneID" id="80558646"/>